<name>A0A3N6PQV3_9CYAN</name>
<evidence type="ECO:0000313" key="2">
    <source>
        <dbReference type="Proteomes" id="UP000269154"/>
    </source>
</evidence>
<comment type="caution">
    <text evidence="1">The sequence shown here is derived from an EMBL/GenBank/DDBJ whole genome shotgun (WGS) entry which is preliminary data.</text>
</comment>
<dbReference type="AlphaFoldDB" id="A0A3N6PQV3"/>
<dbReference type="EMBL" id="RCBY01000110">
    <property type="protein sequence ID" value="RQH37034.1"/>
    <property type="molecule type" value="Genomic_DNA"/>
</dbReference>
<sequence>MTIILDNLEPEILEKLQNQALNNGRTLTEEIQVILTKELANKTIKTPEELGWSRGFFERTAGSCADDPIVIDNGGIDESLDDSVQECF</sequence>
<dbReference type="OrthoDB" id="26670at2"/>
<gene>
    <name evidence="1" type="ORF">D5R40_18520</name>
</gene>
<dbReference type="RefSeq" id="WP_124146854.1">
    <property type="nucleotide sequence ID" value="NZ_CAWOKI010000203.1"/>
</dbReference>
<protein>
    <recommendedName>
        <fullName evidence="3">Arc family DNA-binding protein</fullName>
    </recommendedName>
</protein>
<dbReference type="InterPro" id="IPR010985">
    <property type="entry name" value="Ribbon_hlx_hlx"/>
</dbReference>
<reference evidence="1 2" key="1">
    <citation type="journal article" date="2018" name="ACS Chem. Biol.">
        <title>Ketoreductase domain dysfunction expands chemodiversity: malyngamide biosynthesis in the cyanobacterium Okeania hirsuta.</title>
        <authorList>
            <person name="Moss N.A."/>
            <person name="Leao T."/>
            <person name="Rankin M."/>
            <person name="McCullough T.M."/>
            <person name="Qu P."/>
            <person name="Korobeynikov A."/>
            <person name="Smith J.L."/>
            <person name="Gerwick L."/>
            <person name="Gerwick W.H."/>
        </authorList>
    </citation>
    <scope>NUCLEOTIDE SEQUENCE [LARGE SCALE GENOMIC DNA]</scope>
    <source>
        <strain evidence="1 2">PAB10Feb10-1</strain>
    </source>
</reference>
<accession>A0A3N6PQV3</accession>
<proteinExistence type="predicted"/>
<evidence type="ECO:0000313" key="1">
    <source>
        <dbReference type="EMBL" id="RQH37034.1"/>
    </source>
</evidence>
<evidence type="ECO:0008006" key="3">
    <source>
        <dbReference type="Google" id="ProtNLM"/>
    </source>
</evidence>
<organism evidence="1 2">
    <name type="scientific">Okeania hirsuta</name>
    <dbReference type="NCBI Taxonomy" id="1458930"/>
    <lineage>
        <taxon>Bacteria</taxon>
        <taxon>Bacillati</taxon>
        <taxon>Cyanobacteriota</taxon>
        <taxon>Cyanophyceae</taxon>
        <taxon>Oscillatoriophycideae</taxon>
        <taxon>Oscillatoriales</taxon>
        <taxon>Microcoleaceae</taxon>
        <taxon>Okeania</taxon>
    </lineage>
</organism>
<keyword evidence="2" id="KW-1185">Reference proteome</keyword>
<dbReference type="SUPFAM" id="SSF47598">
    <property type="entry name" value="Ribbon-helix-helix"/>
    <property type="match status" value="1"/>
</dbReference>
<dbReference type="Proteomes" id="UP000269154">
    <property type="component" value="Unassembled WGS sequence"/>
</dbReference>
<dbReference type="GO" id="GO:0006355">
    <property type="term" value="P:regulation of DNA-templated transcription"/>
    <property type="evidence" value="ECO:0007669"/>
    <property type="project" value="InterPro"/>
</dbReference>